<gene>
    <name evidence="1" type="ordered locus">AXX17_At5g61960</name>
</gene>
<accession>A0A178UCL9</accession>
<dbReference type="Proteomes" id="UP000078284">
    <property type="component" value="Chromosome 5"/>
</dbReference>
<proteinExistence type="predicted"/>
<comment type="caution">
    <text evidence="1">The sequence shown here is derived from an EMBL/GenBank/DDBJ whole genome shotgun (WGS) entry which is preliminary data.</text>
</comment>
<evidence type="ECO:0000313" key="1">
    <source>
        <dbReference type="EMBL" id="OAO90852.1"/>
    </source>
</evidence>
<dbReference type="AlphaFoldDB" id="A0A178UCL9"/>
<sequence length="53" mass="6197">MLESKDPAIKLFGMKIPFPTVVEVADEEEEKVLIIMSTFLFLKELNMFCYIRV</sequence>
<protein>
    <submittedName>
        <fullName evidence="1">CDF1</fullName>
    </submittedName>
</protein>
<reference evidence="2" key="1">
    <citation type="journal article" date="2016" name="Proc. Natl. Acad. Sci. U.S.A.">
        <title>Chromosome-level assembly of Arabidopsis thaliana Ler reveals the extent of translocation and inversion polymorphisms.</title>
        <authorList>
            <person name="Zapata L."/>
            <person name="Ding J."/>
            <person name="Willing E.M."/>
            <person name="Hartwig B."/>
            <person name="Bezdan D."/>
            <person name="Jiao W.B."/>
            <person name="Patel V."/>
            <person name="Velikkakam James G."/>
            <person name="Koornneef M."/>
            <person name="Ossowski S."/>
            <person name="Schneeberger K."/>
        </authorList>
    </citation>
    <scope>NUCLEOTIDE SEQUENCE [LARGE SCALE GENOMIC DNA]</scope>
    <source>
        <strain evidence="2">cv. Landsberg erecta</strain>
    </source>
</reference>
<evidence type="ECO:0000313" key="2">
    <source>
        <dbReference type="Proteomes" id="UP000078284"/>
    </source>
</evidence>
<name>A0A178UCL9_ARATH</name>
<organism evidence="1 2">
    <name type="scientific">Arabidopsis thaliana</name>
    <name type="common">Mouse-ear cress</name>
    <dbReference type="NCBI Taxonomy" id="3702"/>
    <lineage>
        <taxon>Eukaryota</taxon>
        <taxon>Viridiplantae</taxon>
        <taxon>Streptophyta</taxon>
        <taxon>Embryophyta</taxon>
        <taxon>Tracheophyta</taxon>
        <taxon>Spermatophyta</taxon>
        <taxon>Magnoliopsida</taxon>
        <taxon>eudicotyledons</taxon>
        <taxon>Gunneridae</taxon>
        <taxon>Pentapetalae</taxon>
        <taxon>rosids</taxon>
        <taxon>malvids</taxon>
        <taxon>Brassicales</taxon>
        <taxon>Brassicaceae</taxon>
        <taxon>Camelineae</taxon>
        <taxon>Arabidopsis</taxon>
    </lineage>
</organism>
<dbReference type="EMBL" id="LUHQ01000005">
    <property type="protein sequence ID" value="OAO90852.1"/>
    <property type="molecule type" value="Genomic_DNA"/>
</dbReference>